<dbReference type="Pfam" id="PF03639">
    <property type="entry name" value="Glyco_hydro_81"/>
    <property type="match status" value="1"/>
</dbReference>
<keyword evidence="4" id="KW-0378">Hydrolase</keyword>
<evidence type="ECO:0000256" key="6">
    <source>
        <dbReference type="ARBA" id="ARBA00023295"/>
    </source>
</evidence>
<organism evidence="13 14">
    <name type="scientific">Coemansia javaensis</name>
    <dbReference type="NCBI Taxonomy" id="2761396"/>
    <lineage>
        <taxon>Eukaryota</taxon>
        <taxon>Fungi</taxon>
        <taxon>Fungi incertae sedis</taxon>
        <taxon>Zoopagomycota</taxon>
        <taxon>Kickxellomycotina</taxon>
        <taxon>Kickxellomycetes</taxon>
        <taxon>Kickxellales</taxon>
        <taxon>Kickxellaceae</taxon>
        <taxon>Coemansia</taxon>
    </lineage>
</organism>
<dbReference type="PROSITE" id="PS52008">
    <property type="entry name" value="GH81"/>
    <property type="match status" value="1"/>
</dbReference>
<evidence type="ECO:0000256" key="10">
    <source>
        <dbReference type="SAM" id="SignalP"/>
    </source>
</evidence>
<dbReference type="OrthoDB" id="4473401at2759"/>
<comment type="caution">
    <text evidence="13">The sequence shown here is derived from an EMBL/GenBank/DDBJ whole genome shotgun (WGS) entry which is preliminary data.</text>
</comment>
<proteinExistence type="inferred from homology"/>
<dbReference type="GO" id="GO:0000272">
    <property type="term" value="P:polysaccharide catabolic process"/>
    <property type="evidence" value="ECO:0007669"/>
    <property type="project" value="UniProtKB-KW"/>
</dbReference>
<comment type="similarity">
    <text evidence="2">Belongs to the glycosyl hydrolase 81 family.</text>
</comment>
<evidence type="ECO:0000256" key="1">
    <source>
        <dbReference type="ARBA" id="ARBA00000382"/>
    </source>
</evidence>
<keyword evidence="8" id="KW-0624">Polysaccharide degradation</keyword>
<keyword evidence="5" id="KW-0119">Carbohydrate metabolism</keyword>
<feature type="domain" description="Glycosyl hydrolase family 81 C-terminal" evidence="12">
    <location>
        <begin position="480"/>
        <end position="804"/>
    </location>
</feature>
<gene>
    <name evidence="13" type="ORF">H4R18_003091</name>
</gene>
<dbReference type="Gene3D" id="2.70.98.30">
    <property type="entry name" value="Golgi alpha-mannosidase II, domain 4"/>
    <property type="match status" value="1"/>
</dbReference>
<feature type="region of interest" description="Disordered" evidence="9">
    <location>
        <begin position="36"/>
        <end position="116"/>
    </location>
</feature>
<dbReference type="AlphaFoldDB" id="A0A9W8HA85"/>
<evidence type="ECO:0000256" key="7">
    <source>
        <dbReference type="ARBA" id="ARBA00023316"/>
    </source>
</evidence>
<dbReference type="InterPro" id="IPR005200">
    <property type="entry name" value="Endo-beta-glucanase"/>
</dbReference>
<keyword evidence="14" id="KW-1185">Reference proteome</keyword>
<name>A0A9W8HA85_9FUNG</name>
<dbReference type="GO" id="GO:0052861">
    <property type="term" value="F:endo-1,3(4)-beta-glucanase activity"/>
    <property type="evidence" value="ECO:0007669"/>
    <property type="project" value="InterPro"/>
</dbReference>
<keyword evidence="10" id="KW-0732">Signal</keyword>
<evidence type="ECO:0000256" key="5">
    <source>
        <dbReference type="ARBA" id="ARBA00023277"/>
    </source>
</evidence>
<feature type="chain" id="PRO_5040984685" description="glucan endo-1,3-beta-D-glucosidase" evidence="10">
    <location>
        <begin position="21"/>
        <end position="844"/>
    </location>
</feature>
<dbReference type="PANTHER" id="PTHR31983">
    <property type="entry name" value="ENDO-1,3(4)-BETA-GLUCANASE 1"/>
    <property type="match status" value="1"/>
</dbReference>
<feature type="signal peptide" evidence="10">
    <location>
        <begin position="1"/>
        <end position="20"/>
    </location>
</feature>
<dbReference type="InterPro" id="IPR040720">
    <property type="entry name" value="GH81_C"/>
</dbReference>
<dbReference type="EMBL" id="JANBUL010000115">
    <property type="protein sequence ID" value="KAJ2781096.1"/>
    <property type="molecule type" value="Genomic_DNA"/>
</dbReference>
<evidence type="ECO:0000313" key="13">
    <source>
        <dbReference type="EMBL" id="KAJ2781096.1"/>
    </source>
</evidence>
<evidence type="ECO:0000256" key="2">
    <source>
        <dbReference type="ARBA" id="ARBA00010730"/>
    </source>
</evidence>
<evidence type="ECO:0000259" key="12">
    <source>
        <dbReference type="Pfam" id="PF17652"/>
    </source>
</evidence>
<keyword evidence="6" id="KW-0326">Glycosidase</keyword>
<evidence type="ECO:0000256" key="4">
    <source>
        <dbReference type="ARBA" id="ARBA00022801"/>
    </source>
</evidence>
<reference evidence="13" key="1">
    <citation type="submission" date="2022-07" db="EMBL/GenBank/DDBJ databases">
        <title>Phylogenomic reconstructions and comparative analyses of Kickxellomycotina fungi.</title>
        <authorList>
            <person name="Reynolds N.K."/>
            <person name="Stajich J.E."/>
            <person name="Barry K."/>
            <person name="Grigoriev I.V."/>
            <person name="Crous P."/>
            <person name="Smith M.E."/>
        </authorList>
    </citation>
    <scope>NUCLEOTIDE SEQUENCE</scope>
    <source>
        <strain evidence="13">NBRC 105414</strain>
    </source>
</reference>
<comment type="catalytic activity">
    <reaction evidence="1">
        <text>Hydrolysis of (1-&gt;3)-beta-D-glucosidic linkages in (1-&gt;3)-beta-D-glucans.</text>
        <dbReference type="EC" id="3.2.1.39"/>
    </reaction>
</comment>
<dbReference type="InterPro" id="IPR040451">
    <property type="entry name" value="GH81_N"/>
</dbReference>
<dbReference type="GO" id="GO:0071555">
    <property type="term" value="P:cell wall organization"/>
    <property type="evidence" value="ECO:0007669"/>
    <property type="project" value="UniProtKB-KW"/>
</dbReference>
<keyword evidence="7" id="KW-0961">Cell wall biogenesis/degradation</keyword>
<feature type="domain" description="Glycosyl hydrolase family 81 N-terminal" evidence="11">
    <location>
        <begin position="148"/>
        <end position="461"/>
    </location>
</feature>
<dbReference type="GO" id="GO:0042973">
    <property type="term" value="F:glucan endo-1,3-beta-D-glucosidase activity"/>
    <property type="evidence" value="ECO:0007669"/>
    <property type="project" value="UniProtKB-EC"/>
</dbReference>
<evidence type="ECO:0000313" key="14">
    <source>
        <dbReference type="Proteomes" id="UP001140217"/>
    </source>
</evidence>
<evidence type="ECO:0000256" key="8">
    <source>
        <dbReference type="ARBA" id="ARBA00023326"/>
    </source>
</evidence>
<sequence>MRGGGALAALCALCITPIAGSPAPIPSRVDKQLWISTPESTQGPPGVPEYFLRNAGRRPQPPSGAHLPAAKDHPATNEQDGHADFNGPMDAGQRAPGYQPQPPSLKGVLSALDPTKQSPLDTGAPIAFASKPNSYLPNTALFDTAALRVPLQTNRWWQNLILDDGSYSIHPYPYVVRCYKDSALVGFPEFSATSSAVTSSQAVDWKIGDGSGGLTSRLVTANDALGVEVMWLGSTQMRSRFYKGMPFQTFEMAGTTPVLSTDHGILKVELLARTVLNAPVDALPAPYSIADMPSLTKVTLNNGAQWLIASKPEIRWAKKEGHNSLQAERPGPYKGFIQLAHLGDKPDANLDVLQQYAGTYATEGTVTYAQVAINSTGTRSANVVYTYKTNTDGGGDSSKVYSSGSVAKSMQLLSFLLPHHVDLMDPASLLRPGLSGYRSAKGVLTAVAGNIISYNQPLEDVGFEGRNKLSQSNRDRLQRQLAIDAAKSSKMTPEDPYFFGKSAARVARLYQIANELGDSSTALALRDKLIAALTSWLKDHSNPDVLVYDSSWGGIVSTRGLADGSADFGQGRYNDHHFHYGYFVYAGAVLAKHDITAFAPLREPMTQLLRDYASPTYTDTHFPYMRNFDPYDGHSWAAGLFSFWDGRNQESTGEAVNSYYAAYLYAKALGYDGVADFYEIVLNMEATSGRRYWHPTRAQSKELYGDKFVHNSIGIIWSSKADYATFFGANSQYIYGIQMLPFTPATELLIKRDWVQDAWCPDNSTTCAGGMKAAATDANLDGWAQFLYTAYSLVNPDVALDVVLKCAPDDGNTNTNAMYWVLTSGQRSYGVQQQPQPQPLYGVE</sequence>
<dbReference type="EC" id="3.2.1.39" evidence="3"/>
<accession>A0A9W8HA85</accession>
<evidence type="ECO:0000256" key="3">
    <source>
        <dbReference type="ARBA" id="ARBA00012780"/>
    </source>
</evidence>
<evidence type="ECO:0000259" key="11">
    <source>
        <dbReference type="Pfam" id="PF03639"/>
    </source>
</evidence>
<dbReference type="Proteomes" id="UP001140217">
    <property type="component" value="Unassembled WGS sequence"/>
</dbReference>
<dbReference type="Gene3D" id="1.20.5.420">
    <property type="entry name" value="Immunoglobulin FC, subunit C"/>
    <property type="match status" value="1"/>
</dbReference>
<protein>
    <recommendedName>
        <fullName evidence="3">glucan endo-1,3-beta-D-glucosidase</fullName>
        <ecNumber evidence="3">3.2.1.39</ecNumber>
    </recommendedName>
</protein>
<dbReference type="Pfam" id="PF17652">
    <property type="entry name" value="Glyco_hydro81C"/>
    <property type="match status" value="1"/>
</dbReference>
<feature type="compositionally biased region" description="Basic and acidic residues" evidence="9">
    <location>
        <begin position="69"/>
        <end position="83"/>
    </location>
</feature>
<dbReference type="PANTHER" id="PTHR31983:SF0">
    <property type="entry name" value="GLUCAN ENDO-1,3-BETA-D-GLUCOSIDASE 2"/>
    <property type="match status" value="1"/>
</dbReference>
<evidence type="ECO:0000256" key="9">
    <source>
        <dbReference type="SAM" id="MobiDB-lite"/>
    </source>
</evidence>